<dbReference type="Proteomes" id="UP000198145">
    <property type="component" value="Unassembled WGS sequence"/>
</dbReference>
<organism evidence="1 2">
    <name type="scientific">Pseudomonas nitroreducens</name>
    <dbReference type="NCBI Taxonomy" id="46680"/>
    <lineage>
        <taxon>Bacteria</taxon>
        <taxon>Pseudomonadati</taxon>
        <taxon>Pseudomonadota</taxon>
        <taxon>Gammaproteobacteria</taxon>
        <taxon>Pseudomonadales</taxon>
        <taxon>Pseudomonadaceae</taxon>
        <taxon>Pseudomonas</taxon>
    </lineage>
</organism>
<proteinExistence type="predicted"/>
<dbReference type="STRING" id="46680.GCA_000807755_04355"/>
<gene>
    <name evidence="1" type="ORF">CEG18_13900</name>
</gene>
<evidence type="ECO:0000313" key="2">
    <source>
        <dbReference type="Proteomes" id="UP000198145"/>
    </source>
</evidence>
<dbReference type="RefSeq" id="WP_088417991.1">
    <property type="nucleotide sequence ID" value="NZ_NJBA01000004.1"/>
</dbReference>
<dbReference type="AlphaFoldDB" id="A0A2D0AEZ7"/>
<comment type="caution">
    <text evidence="1">The sequence shown here is derived from an EMBL/GenBank/DDBJ whole genome shotgun (WGS) entry which is preliminary data.</text>
</comment>
<sequence>MTLWLGLVGLLALYFGVGWCLQAHRGRGIEEASMLPFADDEEVARRMEKATGRSRTGCACPGPCQGDCEHWRDWQP</sequence>
<accession>A0A2D0AEZ7</accession>
<name>A0A2D0AEZ7_PSENT</name>
<evidence type="ECO:0000313" key="1">
    <source>
        <dbReference type="EMBL" id="OWP50627.1"/>
    </source>
</evidence>
<protein>
    <submittedName>
        <fullName evidence="1">Cytochrome Cbb oxidase CcoQ</fullName>
    </submittedName>
</protein>
<dbReference type="eggNOG" id="ENOG5031GVA">
    <property type="taxonomic scope" value="Bacteria"/>
</dbReference>
<dbReference type="EMBL" id="NJBA01000004">
    <property type="protein sequence ID" value="OWP50627.1"/>
    <property type="molecule type" value="Genomic_DNA"/>
</dbReference>
<reference evidence="1 2" key="1">
    <citation type="submission" date="2017-06" db="EMBL/GenBank/DDBJ databases">
        <title>Draft genome of Pseudomonas nitroreducens DF05.</title>
        <authorList>
            <person name="Iyer R."/>
        </authorList>
    </citation>
    <scope>NUCLEOTIDE SEQUENCE [LARGE SCALE GENOMIC DNA]</scope>
    <source>
        <strain evidence="1 2">DF05</strain>
    </source>
</reference>